<comment type="caution">
    <text evidence="4">The sequence shown here is derived from an EMBL/GenBank/DDBJ whole genome shotgun (WGS) entry which is preliminary data.</text>
</comment>
<dbReference type="AlphaFoldDB" id="A0A2T0R210"/>
<evidence type="ECO:0000256" key="1">
    <source>
        <dbReference type="ARBA" id="ARBA00023125"/>
    </source>
</evidence>
<dbReference type="Proteomes" id="UP000238083">
    <property type="component" value="Unassembled WGS sequence"/>
</dbReference>
<evidence type="ECO:0000256" key="2">
    <source>
        <dbReference type="PROSITE-ProRule" id="PRU00335"/>
    </source>
</evidence>
<proteinExistence type="predicted"/>
<organism evidence="4 5">
    <name type="scientific">Kineococcus rhizosphaerae</name>
    <dbReference type="NCBI Taxonomy" id="559628"/>
    <lineage>
        <taxon>Bacteria</taxon>
        <taxon>Bacillati</taxon>
        <taxon>Actinomycetota</taxon>
        <taxon>Actinomycetes</taxon>
        <taxon>Kineosporiales</taxon>
        <taxon>Kineosporiaceae</taxon>
        <taxon>Kineococcus</taxon>
    </lineage>
</organism>
<dbReference type="PROSITE" id="PS50977">
    <property type="entry name" value="HTH_TETR_2"/>
    <property type="match status" value="1"/>
</dbReference>
<dbReference type="SUPFAM" id="SSF46689">
    <property type="entry name" value="Homeodomain-like"/>
    <property type="match status" value="1"/>
</dbReference>
<gene>
    <name evidence="4" type="ORF">CLV37_108273</name>
</gene>
<name>A0A2T0R210_9ACTN</name>
<keyword evidence="5" id="KW-1185">Reference proteome</keyword>
<evidence type="ECO:0000313" key="4">
    <source>
        <dbReference type="EMBL" id="PRY13602.1"/>
    </source>
</evidence>
<protein>
    <submittedName>
        <fullName evidence="4">TetR family transcriptional regulator</fullName>
    </submittedName>
</protein>
<reference evidence="4 5" key="1">
    <citation type="submission" date="2018-03" db="EMBL/GenBank/DDBJ databases">
        <title>Genomic Encyclopedia of Archaeal and Bacterial Type Strains, Phase II (KMG-II): from individual species to whole genera.</title>
        <authorList>
            <person name="Goeker M."/>
        </authorList>
    </citation>
    <scope>NUCLEOTIDE SEQUENCE [LARGE SCALE GENOMIC DNA]</scope>
    <source>
        <strain evidence="4 5">DSM 19711</strain>
    </source>
</reference>
<feature type="domain" description="HTH tetR-type" evidence="3">
    <location>
        <begin position="15"/>
        <end position="73"/>
    </location>
</feature>
<feature type="DNA-binding region" description="H-T-H motif" evidence="2">
    <location>
        <begin position="36"/>
        <end position="55"/>
    </location>
</feature>
<keyword evidence="1 2" id="KW-0238">DNA-binding</keyword>
<evidence type="ECO:0000259" key="3">
    <source>
        <dbReference type="PROSITE" id="PS50977"/>
    </source>
</evidence>
<evidence type="ECO:0000313" key="5">
    <source>
        <dbReference type="Proteomes" id="UP000238083"/>
    </source>
</evidence>
<dbReference type="GO" id="GO:0003677">
    <property type="term" value="F:DNA binding"/>
    <property type="evidence" value="ECO:0007669"/>
    <property type="project" value="UniProtKB-UniRule"/>
</dbReference>
<dbReference type="Gene3D" id="1.10.357.10">
    <property type="entry name" value="Tetracycline Repressor, domain 2"/>
    <property type="match status" value="1"/>
</dbReference>
<sequence length="184" mass="19878">MRSSTESTTESSARTRTRSAVLLGAMATLRERPAASLGEIAAGGGISRSTLHRYYPDRRQLLAAIEELVEAEYEAAVEAAHVDDGTGLEAFARLVDELFRRLDVLAWWLRQDAEDDEELDSRIGALIARGQADGSIAAGLSGAWVEGLVWAGLWAANDLVVAGVHSLRDVRSMCRQSLVRALTA</sequence>
<accession>A0A2T0R210</accession>
<dbReference type="EMBL" id="PVZF01000008">
    <property type="protein sequence ID" value="PRY13602.1"/>
    <property type="molecule type" value="Genomic_DNA"/>
</dbReference>
<dbReference type="InterPro" id="IPR001647">
    <property type="entry name" value="HTH_TetR"/>
</dbReference>
<dbReference type="InterPro" id="IPR009057">
    <property type="entry name" value="Homeodomain-like_sf"/>
</dbReference>